<evidence type="ECO:0000256" key="2">
    <source>
        <dbReference type="ARBA" id="ARBA00023235"/>
    </source>
</evidence>
<feature type="active site" description="Proton donor/acceptor" evidence="3">
    <location>
        <position position="87"/>
    </location>
</feature>
<evidence type="ECO:0000313" key="6">
    <source>
        <dbReference type="Proteomes" id="UP000292373"/>
    </source>
</evidence>
<reference evidence="5 6" key="1">
    <citation type="submission" date="2019-01" db="EMBL/GenBank/DDBJ databases">
        <title>Lactibacter flavus gen. nov., sp. nov., a novel bacterium of the family Propionibacteriaceae isolated from raw milk and dairy products.</title>
        <authorList>
            <person name="Huptas C."/>
            <person name="Wenning M."/>
            <person name="Breitenwieser F."/>
            <person name="Doll E."/>
            <person name="Von Neubeck M."/>
            <person name="Busse H.-J."/>
            <person name="Scherer S."/>
        </authorList>
    </citation>
    <scope>NUCLEOTIDE SEQUENCE [LARGE SCALE GENOMIC DNA]</scope>
    <source>
        <strain evidence="5 6">KCTC 33808</strain>
    </source>
</reference>
<dbReference type="GO" id="GO:0005737">
    <property type="term" value="C:cytoplasm"/>
    <property type="evidence" value="ECO:0007669"/>
    <property type="project" value="TreeGrafter"/>
</dbReference>
<evidence type="ECO:0000313" key="5">
    <source>
        <dbReference type="EMBL" id="TBT83716.1"/>
    </source>
</evidence>
<dbReference type="GO" id="GO:0016791">
    <property type="term" value="F:phosphatase activity"/>
    <property type="evidence" value="ECO:0007669"/>
    <property type="project" value="TreeGrafter"/>
</dbReference>
<comment type="caution">
    <text evidence="5">The sequence shown here is derived from an EMBL/GenBank/DDBJ whole genome shotgun (WGS) entry which is preliminary data.</text>
</comment>
<dbReference type="InterPro" id="IPR050275">
    <property type="entry name" value="PGM_Phosphatase"/>
</dbReference>
<feature type="active site" description="Tele-phosphohistidine intermediate" evidence="3">
    <location>
        <position position="14"/>
    </location>
</feature>
<keyword evidence="6" id="KW-1185">Reference proteome</keyword>
<protein>
    <submittedName>
        <fullName evidence="5">Histidine phosphatase family protein</fullName>
    </submittedName>
</protein>
<dbReference type="PANTHER" id="PTHR48100:SF1">
    <property type="entry name" value="HISTIDINE PHOSPHATASE FAMILY PROTEIN-RELATED"/>
    <property type="match status" value="1"/>
</dbReference>
<dbReference type="PROSITE" id="PS00175">
    <property type="entry name" value="PG_MUTASE"/>
    <property type="match status" value="1"/>
</dbReference>
<dbReference type="SMART" id="SM00855">
    <property type="entry name" value="PGAM"/>
    <property type="match status" value="1"/>
</dbReference>
<proteinExistence type="predicted"/>
<dbReference type="OrthoDB" id="4697614at2"/>
<dbReference type="Pfam" id="PF00300">
    <property type="entry name" value="His_Phos_1"/>
    <property type="match status" value="1"/>
</dbReference>
<gene>
    <name evidence="5" type="ORF">ET989_10360</name>
</gene>
<dbReference type="EMBL" id="SDMQ01000010">
    <property type="protein sequence ID" value="TBT83716.1"/>
    <property type="molecule type" value="Genomic_DNA"/>
</dbReference>
<name>A0A4Q9KC36_9ACTN</name>
<feature type="binding site" evidence="4">
    <location>
        <position position="63"/>
    </location>
    <ligand>
        <name>substrate</name>
    </ligand>
</feature>
<evidence type="ECO:0000256" key="4">
    <source>
        <dbReference type="PIRSR" id="PIRSR613078-2"/>
    </source>
</evidence>
<dbReference type="PANTHER" id="PTHR48100">
    <property type="entry name" value="BROAD-SPECIFICITY PHOSPHATASE YOR283W-RELATED"/>
    <property type="match status" value="1"/>
</dbReference>
<dbReference type="InterPro" id="IPR013078">
    <property type="entry name" value="His_Pase_superF_clade-1"/>
</dbReference>
<dbReference type="AlphaFoldDB" id="A0A4Q9KC36"/>
<dbReference type="CDD" id="cd07067">
    <property type="entry name" value="HP_PGM_like"/>
    <property type="match status" value="1"/>
</dbReference>
<accession>A0A4Q9KC36</accession>
<dbReference type="InterPro" id="IPR029033">
    <property type="entry name" value="His_PPase_superfam"/>
</dbReference>
<feature type="binding site" evidence="4">
    <location>
        <begin position="13"/>
        <end position="20"/>
    </location>
    <ligand>
        <name>substrate</name>
    </ligand>
</feature>
<dbReference type="RefSeq" id="WP_131168646.1">
    <property type="nucleotide sequence ID" value="NZ_SDMQ01000010.1"/>
</dbReference>
<dbReference type="InterPro" id="IPR001345">
    <property type="entry name" value="PG/BPGM_mutase_AS"/>
</dbReference>
<keyword evidence="2" id="KW-0413">Isomerase</keyword>
<dbReference type="Proteomes" id="UP000292373">
    <property type="component" value="Unassembled WGS sequence"/>
</dbReference>
<organism evidence="5 6">
    <name type="scientific">Propioniciclava sinopodophylli</name>
    <dbReference type="NCBI Taxonomy" id="1837344"/>
    <lineage>
        <taxon>Bacteria</taxon>
        <taxon>Bacillati</taxon>
        <taxon>Actinomycetota</taxon>
        <taxon>Actinomycetes</taxon>
        <taxon>Propionibacteriales</taxon>
        <taxon>Propionibacteriaceae</taxon>
        <taxon>Propioniciclava</taxon>
    </lineage>
</organism>
<sequence>MDATPRTKLVLVRHGQTDSNAAGRFQGQQDVPLNRIGRSQADALAERLVRLKAARIVTSDLLRARATADAIATASGVGVSVDERLREIDVGSWQGRTSVEVAAENPWFEEALHSGRDFRRSETGETAAEAGERVAAVLHELAEAHPRETTFVVGHGLALRVGMCLFLGLGLDASFAISGLWNCSWTILDHNERWRLQSYNNVVVGHSGPLASPSSR</sequence>
<evidence type="ECO:0000256" key="1">
    <source>
        <dbReference type="ARBA" id="ARBA00023152"/>
    </source>
</evidence>
<evidence type="ECO:0000256" key="3">
    <source>
        <dbReference type="PIRSR" id="PIRSR613078-1"/>
    </source>
</evidence>
<dbReference type="Gene3D" id="3.40.50.1240">
    <property type="entry name" value="Phosphoglycerate mutase-like"/>
    <property type="match status" value="1"/>
</dbReference>
<dbReference type="SUPFAM" id="SSF53254">
    <property type="entry name" value="Phosphoglycerate mutase-like"/>
    <property type="match status" value="1"/>
</dbReference>
<keyword evidence="1" id="KW-0324">Glycolysis</keyword>